<dbReference type="AlphaFoldDB" id="A0A0X1SX38"/>
<sequence length="116" mass="13208">MSEASRNDLIRQLHTLMPDSQADYFQIALDHDNRRLWLEYGQQGLLIMLTPPMDGSPTADFVIQGPGGSLALLFDTWFQDQAAQALFLKLAFPDRKVILDTCDLFLQRCHAPLMQE</sequence>
<dbReference type="Proteomes" id="UP000063229">
    <property type="component" value="Chromosome"/>
</dbReference>
<keyword evidence="2" id="KW-1185">Reference proteome</keyword>
<evidence type="ECO:0000313" key="1">
    <source>
        <dbReference type="EMBL" id="AMB84417.1"/>
    </source>
</evidence>
<dbReference type="RefSeq" id="WP_017130728.1">
    <property type="nucleotide sequence ID" value="NZ_CP014135.1"/>
</dbReference>
<name>A0A0X1SX38_PSEAA</name>
<gene>
    <name evidence="1" type="ORF">AWM79_03490</name>
</gene>
<reference evidence="1 2" key="1">
    <citation type="submission" date="2016-01" db="EMBL/GenBank/DDBJ databases">
        <authorList>
            <person name="McClelland M."/>
            <person name="Jain A."/>
            <person name="Saraogi P."/>
            <person name="Mendelson R."/>
            <person name="Westerman R."/>
            <person name="SanMiguel P."/>
            <person name="Csonka L."/>
        </authorList>
    </citation>
    <scope>NUCLEOTIDE SEQUENCE [LARGE SCALE GENOMIC DNA]</scope>
    <source>
        <strain evidence="1 2">NCPPB 2472</strain>
    </source>
</reference>
<evidence type="ECO:0000313" key="2">
    <source>
        <dbReference type="Proteomes" id="UP000063229"/>
    </source>
</evidence>
<dbReference type="OrthoDB" id="7003118at2"/>
<dbReference type="EMBL" id="CP014135">
    <property type="protein sequence ID" value="AMB84417.1"/>
    <property type="molecule type" value="Genomic_DNA"/>
</dbReference>
<protein>
    <submittedName>
        <fullName evidence="1">Uncharacterized protein</fullName>
    </submittedName>
</protein>
<accession>A0A0X1SX38</accession>
<dbReference type="STRING" id="46677.AWM79_03490"/>
<dbReference type="KEGG" id="pagb:AWM79_03490"/>
<organism evidence="1 2">
    <name type="scientific">Pseudomonas agarici</name>
    <dbReference type="NCBI Taxonomy" id="46677"/>
    <lineage>
        <taxon>Bacteria</taxon>
        <taxon>Pseudomonadati</taxon>
        <taxon>Pseudomonadota</taxon>
        <taxon>Gammaproteobacteria</taxon>
        <taxon>Pseudomonadales</taxon>
        <taxon>Pseudomonadaceae</taxon>
        <taxon>Pseudomonas</taxon>
    </lineage>
</organism>
<proteinExistence type="predicted"/>